<dbReference type="NCBIfam" id="NF009239">
    <property type="entry name" value="PRK12595.1"/>
    <property type="match status" value="1"/>
</dbReference>
<dbReference type="GO" id="GO:0016832">
    <property type="term" value="F:aldehyde-lyase activity"/>
    <property type="evidence" value="ECO:0007669"/>
    <property type="project" value="InterPro"/>
</dbReference>
<proteinExistence type="predicted"/>
<evidence type="ECO:0000259" key="4">
    <source>
        <dbReference type="Pfam" id="PF18152"/>
    </source>
</evidence>
<dbReference type="EMBL" id="LT629732">
    <property type="protein sequence ID" value="SDT05098.1"/>
    <property type="molecule type" value="Genomic_DNA"/>
</dbReference>
<dbReference type="Pfam" id="PF00793">
    <property type="entry name" value="DAHP_synth_1"/>
    <property type="match status" value="1"/>
</dbReference>
<dbReference type="SUPFAM" id="SSF51569">
    <property type="entry name" value="Aldolase"/>
    <property type="match status" value="1"/>
</dbReference>
<dbReference type="InterPro" id="IPR052899">
    <property type="entry name" value="Class-I_DAHP_synthase"/>
</dbReference>
<feature type="domain" description="DAHP synthase ferredoxin-like" evidence="4">
    <location>
        <begin position="1"/>
        <end position="67"/>
    </location>
</feature>
<evidence type="ECO:0000259" key="3">
    <source>
        <dbReference type="Pfam" id="PF00793"/>
    </source>
</evidence>
<evidence type="ECO:0000256" key="1">
    <source>
        <dbReference type="ARBA" id="ARBA00022679"/>
    </source>
</evidence>
<evidence type="ECO:0000313" key="5">
    <source>
        <dbReference type="EMBL" id="SDT05098.1"/>
    </source>
</evidence>
<dbReference type="NCBIfam" id="NF006421">
    <property type="entry name" value="PRK08673.1"/>
    <property type="match status" value="1"/>
</dbReference>
<dbReference type="STRING" id="117157.SAMN04489717_4847"/>
<gene>
    <name evidence="5" type="ORF">SAMN04489717_4847</name>
</gene>
<accession>A0A1H1X708</accession>
<feature type="region of interest" description="Disordered" evidence="2">
    <location>
        <begin position="337"/>
        <end position="361"/>
    </location>
</feature>
<dbReference type="InterPro" id="IPR013785">
    <property type="entry name" value="Aldolase_TIM"/>
</dbReference>
<reference evidence="5 6" key="1">
    <citation type="submission" date="2016-10" db="EMBL/GenBank/DDBJ databases">
        <authorList>
            <person name="de Groot N.N."/>
        </authorList>
    </citation>
    <scope>NUCLEOTIDE SEQUENCE [LARGE SCALE GENOMIC DNA]</scope>
    <source>
        <strain evidence="5 6">DSM 22024</strain>
    </source>
</reference>
<keyword evidence="1" id="KW-0808">Transferase</keyword>
<evidence type="ECO:0000256" key="2">
    <source>
        <dbReference type="SAM" id="MobiDB-lite"/>
    </source>
</evidence>
<dbReference type="PANTHER" id="PTHR43018:SF1">
    <property type="entry name" value="PROTEIN AROA(G)"/>
    <property type="match status" value="1"/>
</dbReference>
<organism evidence="5 6">
    <name type="scientific">Actinopolymorpha singaporensis</name>
    <dbReference type="NCBI Taxonomy" id="117157"/>
    <lineage>
        <taxon>Bacteria</taxon>
        <taxon>Bacillati</taxon>
        <taxon>Actinomycetota</taxon>
        <taxon>Actinomycetes</taxon>
        <taxon>Propionibacteriales</taxon>
        <taxon>Actinopolymorphaceae</taxon>
        <taxon>Actinopolymorpha</taxon>
    </lineage>
</organism>
<dbReference type="InterPro" id="IPR006218">
    <property type="entry name" value="DAHP1/KDSA"/>
</dbReference>
<protein>
    <submittedName>
        <fullName evidence="5">3-deoxy-D-arabinoheptulosonate-7-phosphate synthase</fullName>
    </submittedName>
</protein>
<name>A0A1H1X708_9ACTN</name>
<dbReference type="Proteomes" id="UP000198983">
    <property type="component" value="Chromosome I"/>
</dbReference>
<dbReference type="InterPro" id="IPR041071">
    <property type="entry name" value="DAHP_snth_FXD"/>
</dbReference>
<dbReference type="GO" id="GO:0009073">
    <property type="term" value="P:aromatic amino acid family biosynthetic process"/>
    <property type="evidence" value="ECO:0007669"/>
    <property type="project" value="InterPro"/>
</dbReference>
<feature type="domain" description="DAHP synthetase I/KDSA" evidence="3">
    <location>
        <begin position="93"/>
        <end position="333"/>
    </location>
</feature>
<dbReference type="InterPro" id="IPR006268">
    <property type="entry name" value="DAHP_syn_2"/>
</dbReference>
<dbReference type="AlphaFoldDB" id="A0A1H1X708"/>
<dbReference type="Pfam" id="PF18152">
    <property type="entry name" value="DAHP_snth_FXD"/>
    <property type="match status" value="1"/>
</dbReference>
<evidence type="ECO:0000313" key="6">
    <source>
        <dbReference type="Proteomes" id="UP000198983"/>
    </source>
</evidence>
<dbReference type="NCBIfam" id="TIGR01361">
    <property type="entry name" value="DAHP_synth_Bsub"/>
    <property type="match status" value="1"/>
</dbReference>
<dbReference type="Gene3D" id="3.20.20.70">
    <property type="entry name" value="Aldolase class I"/>
    <property type="match status" value="1"/>
</dbReference>
<dbReference type="Gene3D" id="3.30.70.1140">
    <property type="entry name" value="Phospho-2-dehydro-3-deoxyheptonate aldolase, domain 1"/>
    <property type="match status" value="1"/>
</dbReference>
<dbReference type="OrthoDB" id="9802281at2"/>
<dbReference type="GO" id="GO:0016740">
    <property type="term" value="F:transferase activity"/>
    <property type="evidence" value="ECO:0007669"/>
    <property type="project" value="UniProtKB-KW"/>
</dbReference>
<sequence>MVVVMSPGAPPEHLAAVVARIEQAGAKAFVSRGLDRTIVGVIGEGSRVAELTLAGMPGVATVLRVSEPYKLVNRQACTERSVVWVGSAGREVPVGPGTFTLIAGPCAVESAAQTLGAARLAAGAGATLLRGGAYKPRTFPGVFQGLGKDALRILADVRDATGLYVVTEVIDPADVELVASYADMLQVGAANMQNYALLDSVGRQGKPVLLKRGLQASVDEWLMAAEYVAQRGNCEIVLCERGIRTFETATSATLDLASIPLVQRLSHLPVIVDPTHAAGRRDLIVPLARAAIAAGADGLLIDVHPDPENALVDGPQALAGAELRELASAVRQLPPVLGRRPALPRDEGADTVRLGSPSPSP</sequence>
<keyword evidence="6" id="KW-1185">Reference proteome</keyword>
<dbReference type="PANTHER" id="PTHR43018">
    <property type="entry name" value="PHOSPHO-2-DEHYDRO-3-DEOXYHEPTONATE ALDOLASE"/>
    <property type="match status" value="1"/>
</dbReference>